<evidence type="ECO:0000313" key="2">
    <source>
        <dbReference type="Proteomes" id="UP001187192"/>
    </source>
</evidence>
<proteinExistence type="predicted"/>
<dbReference type="AlphaFoldDB" id="A0AA88E4P5"/>
<protein>
    <submittedName>
        <fullName evidence="1">Uncharacterized protein</fullName>
    </submittedName>
</protein>
<keyword evidence="2" id="KW-1185">Reference proteome</keyword>
<gene>
    <name evidence="1" type="ORF">TIFTF001_036598</name>
</gene>
<reference evidence="1" key="1">
    <citation type="submission" date="2023-07" db="EMBL/GenBank/DDBJ databases">
        <title>draft genome sequence of fig (Ficus carica).</title>
        <authorList>
            <person name="Takahashi T."/>
            <person name="Nishimura K."/>
        </authorList>
    </citation>
    <scope>NUCLEOTIDE SEQUENCE</scope>
</reference>
<accession>A0AA88E4P5</accession>
<sequence length="79" mass="8690">MAPAFSIVDCQSHVASRSQSRSRYRWRRLKLLRRCFGGAMEENGFHRSSRSVRGLASVAAASPLRRTSLRALSIGGSPA</sequence>
<name>A0AA88E4P5_FICCA</name>
<organism evidence="1 2">
    <name type="scientific">Ficus carica</name>
    <name type="common">Common fig</name>
    <dbReference type="NCBI Taxonomy" id="3494"/>
    <lineage>
        <taxon>Eukaryota</taxon>
        <taxon>Viridiplantae</taxon>
        <taxon>Streptophyta</taxon>
        <taxon>Embryophyta</taxon>
        <taxon>Tracheophyta</taxon>
        <taxon>Spermatophyta</taxon>
        <taxon>Magnoliopsida</taxon>
        <taxon>eudicotyledons</taxon>
        <taxon>Gunneridae</taxon>
        <taxon>Pentapetalae</taxon>
        <taxon>rosids</taxon>
        <taxon>fabids</taxon>
        <taxon>Rosales</taxon>
        <taxon>Moraceae</taxon>
        <taxon>Ficeae</taxon>
        <taxon>Ficus</taxon>
    </lineage>
</organism>
<dbReference type="EMBL" id="BTGU01000466">
    <property type="protein sequence ID" value="GMN67530.1"/>
    <property type="molecule type" value="Genomic_DNA"/>
</dbReference>
<comment type="caution">
    <text evidence="1">The sequence shown here is derived from an EMBL/GenBank/DDBJ whole genome shotgun (WGS) entry which is preliminary data.</text>
</comment>
<evidence type="ECO:0000313" key="1">
    <source>
        <dbReference type="EMBL" id="GMN67530.1"/>
    </source>
</evidence>
<dbReference type="Proteomes" id="UP001187192">
    <property type="component" value="Unassembled WGS sequence"/>
</dbReference>